<evidence type="ECO:0000313" key="3">
    <source>
        <dbReference type="EMBL" id="CDL96270.1"/>
    </source>
</evidence>
<evidence type="ECO:0000259" key="2">
    <source>
        <dbReference type="PROSITE" id="PS51335"/>
    </source>
</evidence>
<evidence type="ECO:0000256" key="1">
    <source>
        <dbReference type="SAM" id="MobiDB-lite"/>
    </source>
</evidence>
<dbReference type="OrthoDB" id="266227at2759"/>
<dbReference type="EMBL" id="CAVP010060092">
    <property type="protein sequence ID" value="CDL96270.1"/>
    <property type="molecule type" value="Genomic_DNA"/>
</dbReference>
<dbReference type="InterPro" id="IPR050868">
    <property type="entry name" value="ELMO_domain-containing"/>
</dbReference>
<gene>
    <name evidence="3" type="ORF">HCOI_01273700</name>
</gene>
<reference evidence="3" key="1">
    <citation type="submission" date="2013-03" db="EMBL/GenBank/DDBJ databases">
        <authorList>
            <person name="Aslett M."/>
        </authorList>
    </citation>
    <scope>NUCLEOTIDE SEQUENCE [LARGE SCALE GENOMIC DNA]</scope>
    <source>
        <strain evidence="3">ISE/inbred ISE</strain>
    </source>
</reference>
<reference evidence="3" key="2">
    <citation type="submission" date="2013-05" db="EMBL/GenBank/DDBJ databases">
        <title>The genome and transcriptome of Haemonchus contortus: a key model parasite for drug and vaccine discovery.</title>
        <authorList>
            <person name="Laing R."/>
            <person name="Kikuchi T."/>
            <person name="Martinelli A."/>
            <person name="Tsai I.J."/>
            <person name="Beech R.N."/>
            <person name="Redman E."/>
            <person name="Holroyd N."/>
            <person name="Bartley D.J."/>
            <person name="Beasley H."/>
            <person name="Britton C."/>
            <person name="Curran D."/>
            <person name="Devaney E."/>
            <person name="Gilabert A."/>
            <person name="Jackson F."/>
            <person name="Hunt M."/>
            <person name="Johnston S."/>
            <person name="Kryukov I."/>
            <person name="Li K."/>
            <person name="Morrison A.A."/>
            <person name="Reid A.J."/>
            <person name="Sargison N."/>
            <person name="Saunders G."/>
            <person name="Wasmuth J.D."/>
            <person name="Wolstenholme A."/>
            <person name="Berriman M."/>
            <person name="Gilleard J.S."/>
            <person name="Cotton J.A."/>
        </authorList>
    </citation>
    <scope>NUCLEOTIDE SEQUENCE [LARGE SCALE GENOMIC DNA]</scope>
    <source>
        <strain evidence="3">ISE/inbred ISE</strain>
    </source>
</reference>
<sequence length="280" mass="30940">MKIELRFPDGPPTSQTSLPGSLHPTRPGSAGTANGHYFCDPDPLLEEILNEDYSEEMKAVASTMTPVQPSTIDILVSRCLCRPKPHLESHSLKRERNLLVALSTVSYCNASTSQWALLRSFYSSIAAMVPDHSISVSECPRKGSHWQVVGFQGSDPATDFRGTGILGLIQLYCMAKNLPEGKLAEIVHLSRKEPHDFPLAVVGINITAILITKLRNGELLESAVTTGGYLKAMNKLYQSCILLFCKQWREENCTVKDCQQILNRLALLLRNSQQTLLNSS</sequence>
<dbReference type="PANTHER" id="PTHR12771:SF2">
    <property type="entry name" value="ELMO DOMAIN-CONTAINING PROTEIN 3"/>
    <property type="match status" value="1"/>
</dbReference>
<dbReference type="Pfam" id="PF04727">
    <property type="entry name" value="ELMO_CED12"/>
    <property type="match status" value="1"/>
</dbReference>
<organism evidence="3">
    <name type="scientific">Haemonchus contortus</name>
    <name type="common">Barber pole worm</name>
    <dbReference type="NCBI Taxonomy" id="6289"/>
    <lineage>
        <taxon>Eukaryota</taxon>
        <taxon>Metazoa</taxon>
        <taxon>Ecdysozoa</taxon>
        <taxon>Nematoda</taxon>
        <taxon>Chromadorea</taxon>
        <taxon>Rhabditida</taxon>
        <taxon>Rhabditina</taxon>
        <taxon>Rhabditomorpha</taxon>
        <taxon>Strongyloidea</taxon>
        <taxon>Trichostrongylidae</taxon>
        <taxon>Haemonchus</taxon>
    </lineage>
</organism>
<dbReference type="InterPro" id="IPR006816">
    <property type="entry name" value="ELMO_dom"/>
</dbReference>
<proteinExistence type="predicted"/>
<comment type="caution">
    <text evidence="3">The sequence shown here is derived from an EMBL/GenBank/DDBJ whole genome shotgun (WGS) entry which is preliminary data.</text>
</comment>
<dbReference type="AlphaFoldDB" id="W6NHL0"/>
<feature type="region of interest" description="Disordered" evidence="1">
    <location>
        <begin position="1"/>
        <end position="33"/>
    </location>
</feature>
<name>W6NHL0_HAECO</name>
<dbReference type="PROSITE" id="PS51335">
    <property type="entry name" value="ELMO"/>
    <property type="match status" value="1"/>
</dbReference>
<dbReference type="PANTHER" id="PTHR12771">
    <property type="entry name" value="ENGULFMENT AND CELL MOTILITY"/>
    <property type="match status" value="1"/>
</dbReference>
<protein>
    <submittedName>
        <fullName evidence="3">Engulfment and cell motility domain containing protein</fullName>
    </submittedName>
</protein>
<feature type="domain" description="ELMO" evidence="2">
    <location>
        <begin position="113"/>
        <end position="273"/>
    </location>
</feature>
<accession>W6NHL0</accession>